<accession>T1I5B3</accession>
<dbReference type="GeneID" id="141455964"/>
<proteinExistence type="predicted"/>
<dbReference type="InParanoid" id="T1I5B3"/>
<sequence length="289" mass="33964">MRSNRNNRLSEKFVHYPHFGYKCAETLADCSNRLKPKFLNESVSKEGALNLYYKNRKLIEDDYTVFHGYSPKVLTSNWFYPRSSYPKDYDAYDPPGGNNFRSSYDRWGSSEDRMISETRAAQESFWKEYNQPQPKLHSPMINVYTLRNLDFRNFNRLLTSQPVDSEESGKTRKRSKSPDGYSTTMQRDFINHYPTEPKMVDREEFYKPETKYRNLLTEIAHPRRPGFNKFYDENLEYLNAKKVTTVAPPPWALHNTSDSGLIKEESAKETLPPSEEVTEEHCAKCIQKI</sequence>
<dbReference type="VEuPathDB" id="VectorBase:RPRC011482"/>
<keyword evidence="2" id="KW-1185">Reference proteome</keyword>
<dbReference type="RefSeq" id="XP_073987592.1">
    <property type="nucleotide sequence ID" value="XM_074131491.1"/>
</dbReference>
<dbReference type="PANTHER" id="PTHR35069">
    <property type="entry name" value="PROTEIN C9ORF135"/>
    <property type="match status" value="1"/>
</dbReference>
<dbReference type="AlphaFoldDB" id="T1I5B3"/>
<dbReference type="GO" id="GO:0005886">
    <property type="term" value="C:plasma membrane"/>
    <property type="evidence" value="ECO:0007669"/>
    <property type="project" value="TreeGrafter"/>
</dbReference>
<organism evidence="1 2">
    <name type="scientific">Rhodnius prolixus</name>
    <name type="common">Triatomid bug</name>
    <dbReference type="NCBI Taxonomy" id="13249"/>
    <lineage>
        <taxon>Eukaryota</taxon>
        <taxon>Metazoa</taxon>
        <taxon>Ecdysozoa</taxon>
        <taxon>Arthropoda</taxon>
        <taxon>Hexapoda</taxon>
        <taxon>Insecta</taxon>
        <taxon>Pterygota</taxon>
        <taxon>Neoptera</taxon>
        <taxon>Paraneoptera</taxon>
        <taxon>Hemiptera</taxon>
        <taxon>Heteroptera</taxon>
        <taxon>Panheteroptera</taxon>
        <taxon>Cimicomorpha</taxon>
        <taxon>Reduviidae</taxon>
        <taxon>Triatominae</taxon>
        <taxon>Rhodnius</taxon>
    </lineage>
</organism>
<evidence type="ECO:0000313" key="1">
    <source>
        <dbReference type="EnsemblMetazoa" id="RPRC011482-PA"/>
    </source>
</evidence>
<evidence type="ECO:0000313" key="2">
    <source>
        <dbReference type="Proteomes" id="UP000015103"/>
    </source>
</evidence>
<dbReference type="HOGENOM" id="CLU_964163_0_0_1"/>
<dbReference type="EMBL" id="ACPB03001588">
    <property type="status" value="NOT_ANNOTATED_CDS"/>
    <property type="molecule type" value="Genomic_DNA"/>
</dbReference>
<dbReference type="OMA" id="HYPREEC"/>
<name>T1I5B3_RHOPR</name>
<dbReference type="EnsemblMetazoa" id="RPRC011482-RA">
    <property type="protein sequence ID" value="RPRC011482-PA"/>
    <property type="gene ID" value="RPRC011482"/>
</dbReference>
<dbReference type="Proteomes" id="UP000015103">
    <property type="component" value="Unassembled WGS sequence"/>
</dbReference>
<protein>
    <submittedName>
        <fullName evidence="1">Uncharacterized protein</fullName>
    </submittedName>
</protein>
<dbReference type="PANTHER" id="PTHR35069:SF1">
    <property type="entry name" value="CILIA- AND FLAGELLA-ASSOCIATED PROTEIN 95"/>
    <property type="match status" value="1"/>
</dbReference>
<dbReference type="Pfam" id="PF15139">
    <property type="entry name" value="CFAP95"/>
    <property type="match status" value="1"/>
</dbReference>
<dbReference type="InterPro" id="IPR027905">
    <property type="entry name" value="CFAP95"/>
</dbReference>
<reference evidence="1" key="1">
    <citation type="submission" date="2015-05" db="UniProtKB">
        <authorList>
            <consortium name="EnsemblMetazoa"/>
        </authorList>
    </citation>
    <scope>IDENTIFICATION</scope>
</reference>